<evidence type="ECO:0000313" key="4">
    <source>
        <dbReference type="Proteomes" id="UP000030787"/>
    </source>
</evidence>
<dbReference type="EMBL" id="CP010070">
    <property type="protein sequence ID" value="AIZ56686.1"/>
    <property type="molecule type" value="Genomic_DNA"/>
</dbReference>
<organism evidence="3 4">
    <name type="scientific">Candidatus Methanoplasma termitum</name>
    <dbReference type="NCBI Taxonomy" id="1577791"/>
    <lineage>
        <taxon>Archaea</taxon>
        <taxon>Methanobacteriati</taxon>
        <taxon>Thermoplasmatota</taxon>
        <taxon>Thermoplasmata</taxon>
        <taxon>Methanomassiliicoccales</taxon>
        <taxon>Methanomassiliicoccaceae</taxon>
        <taxon>Candidatus Methanoplasma</taxon>
    </lineage>
</organism>
<dbReference type="OrthoDB" id="53245at2157"/>
<keyword evidence="2 3" id="KW-0456">Lyase</keyword>
<evidence type="ECO:0000313" key="3">
    <source>
        <dbReference type="EMBL" id="AIZ56686.1"/>
    </source>
</evidence>
<evidence type="ECO:0000256" key="1">
    <source>
        <dbReference type="ARBA" id="ARBA00022723"/>
    </source>
</evidence>
<name>A0A0A7LGS0_9ARCH</name>
<keyword evidence="4" id="KW-1185">Reference proteome</keyword>
<dbReference type="KEGG" id="mear:Mpt1_c08050"/>
<evidence type="ECO:0000256" key="2">
    <source>
        <dbReference type="ARBA" id="ARBA00023239"/>
    </source>
</evidence>
<protein>
    <submittedName>
        <fullName evidence="3">CbiX3 protein</fullName>
        <ecNumber evidence="3">4.99.1.3</ecNumber>
    </submittedName>
</protein>
<dbReference type="EC" id="4.99.1.3" evidence="3"/>
<dbReference type="AlphaFoldDB" id="A0A0A7LGS0"/>
<dbReference type="STRING" id="1577791.Mpt1_c08050"/>
<gene>
    <name evidence="3" type="primary">cbiX3</name>
    <name evidence="3" type="ORF">Mpt1_c08050</name>
</gene>
<dbReference type="Proteomes" id="UP000030787">
    <property type="component" value="Chromosome"/>
</dbReference>
<dbReference type="InterPro" id="IPR002762">
    <property type="entry name" value="CbiX-like"/>
</dbReference>
<reference evidence="3 4" key="1">
    <citation type="journal article" date="2014" name="Appl. Environ. Microbiol.">
        <title>Comparative Genome Analysis of 'Candidatus Methanoplasma termitum' Indicates a New Mode of Energy Metabolism in the Seventh Order of Methanogens.</title>
        <authorList>
            <person name="Lang K."/>
            <person name="Schuldes J."/>
            <person name="Klingl A."/>
            <person name="Poehlein A."/>
            <person name="Daniel R."/>
            <person name="Brune A."/>
        </authorList>
    </citation>
    <scope>NUCLEOTIDE SEQUENCE [LARGE SCALE GENOMIC DNA]</scope>
    <source>
        <strain evidence="4">Mpt1</strain>
    </source>
</reference>
<sequence length="107" mass="12324">MKKGIMIIGHGSRYNYNKWVMEEQKKRLEGKGFRNVYIGFNETTYPLVEDVLEDMVKDGIDHVVAIPFFIACGLHIMRDIPEKLGMPHGANKASVKKKGKNIFIELW</sequence>
<dbReference type="HOGENOM" id="CLU_065901_2_1_2"/>
<dbReference type="GO" id="GO:0016852">
    <property type="term" value="F:sirohydrochlorin cobaltochelatase activity"/>
    <property type="evidence" value="ECO:0007669"/>
    <property type="project" value="UniProtKB-EC"/>
</dbReference>
<dbReference type="CDD" id="cd03409">
    <property type="entry name" value="Chelatase_Class_II"/>
    <property type="match status" value="1"/>
</dbReference>
<proteinExistence type="predicted"/>
<dbReference type="SUPFAM" id="SSF53800">
    <property type="entry name" value="Chelatase"/>
    <property type="match status" value="1"/>
</dbReference>
<keyword evidence="1" id="KW-0479">Metal-binding</keyword>
<dbReference type="Gene3D" id="3.40.50.1400">
    <property type="match status" value="1"/>
</dbReference>
<accession>A0A0A7LGS0</accession>
<dbReference type="GO" id="GO:0046872">
    <property type="term" value="F:metal ion binding"/>
    <property type="evidence" value="ECO:0007669"/>
    <property type="project" value="UniProtKB-KW"/>
</dbReference>
<dbReference type="Pfam" id="PF01903">
    <property type="entry name" value="CbiX"/>
    <property type="match status" value="1"/>
</dbReference>